<gene>
    <name evidence="11" type="ORF">cubi_01603</name>
</gene>
<evidence type="ECO:0000256" key="4">
    <source>
        <dbReference type="ARBA" id="ARBA00022840"/>
    </source>
</evidence>
<name>A0A1J4MDH8_9CRYT</name>
<evidence type="ECO:0000256" key="3">
    <source>
        <dbReference type="ARBA" id="ARBA00022777"/>
    </source>
</evidence>
<evidence type="ECO:0000256" key="7">
    <source>
        <dbReference type="ARBA" id="ARBA00049014"/>
    </source>
</evidence>
<evidence type="ECO:0000256" key="9">
    <source>
        <dbReference type="ARBA" id="ARBA00051693"/>
    </source>
</evidence>
<dbReference type="InterPro" id="IPR008271">
    <property type="entry name" value="Ser/Thr_kinase_AS"/>
</dbReference>
<dbReference type="VEuPathDB" id="CryptoDB:cubi_01603"/>
<protein>
    <recommendedName>
        <fullName evidence="6">mitogen-activated protein kinase kinase</fullName>
        <ecNumber evidence="6">2.7.12.2</ecNumber>
    </recommendedName>
</protein>
<comment type="catalytic activity">
    <reaction evidence="9">
        <text>L-tyrosyl-[protein] + ATP = O-phospho-L-tyrosyl-[protein] + ADP + H(+)</text>
        <dbReference type="Rhea" id="RHEA:10596"/>
        <dbReference type="Rhea" id="RHEA-COMP:10136"/>
        <dbReference type="Rhea" id="RHEA-COMP:20101"/>
        <dbReference type="ChEBI" id="CHEBI:15378"/>
        <dbReference type="ChEBI" id="CHEBI:30616"/>
        <dbReference type="ChEBI" id="CHEBI:46858"/>
        <dbReference type="ChEBI" id="CHEBI:61978"/>
        <dbReference type="ChEBI" id="CHEBI:456216"/>
        <dbReference type="EC" id="2.7.12.2"/>
    </reaction>
</comment>
<keyword evidence="3" id="KW-0418">Kinase</keyword>
<comment type="caution">
    <text evidence="11">The sequence shown here is derived from an EMBL/GenBank/DDBJ whole genome shotgun (WGS) entry which is preliminary data.</text>
</comment>
<dbReference type="EC" id="2.7.12.2" evidence="6"/>
<dbReference type="SMART" id="SM00220">
    <property type="entry name" value="S_TKc"/>
    <property type="match status" value="1"/>
</dbReference>
<dbReference type="Proteomes" id="UP000186176">
    <property type="component" value="Unassembled WGS sequence"/>
</dbReference>
<dbReference type="SUPFAM" id="SSF56112">
    <property type="entry name" value="Protein kinase-like (PK-like)"/>
    <property type="match status" value="1"/>
</dbReference>
<keyword evidence="1" id="KW-0808">Transferase</keyword>
<comment type="catalytic activity">
    <reaction evidence="7">
        <text>L-seryl-[protein] + ATP = O-phospho-L-seryl-[protein] + ADP + H(+)</text>
        <dbReference type="Rhea" id="RHEA:17989"/>
        <dbReference type="Rhea" id="RHEA-COMP:9863"/>
        <dbReference type="Rhea" id="RHEA-COMP:11604"/>
        <dbReference type="ChEBI" id="CHEBI:15378"/>
        <dbReference type="ChEBI" id="CHEBI:29999"/>
        <dbReference type="ChEBI" id="CHEBI:30616"/>
        <dbReference type="ChEBI" id="CHEBI:83421"/>
        <dbReference type="ChEBI" id="CHEBI:456216"/>
        <dbReference type="EC" id="2.7.12.2"/>
    </reaction>
</comment>
<evidence type="ECO:0000256" key="6">
    <source>
        <dbReference type="ARBA" id="ARBA00038999"/>
    </source>
</evidence>
<evidence type="ECO:0000313" key="11">
    <source>
        <dbReference type="EMBL" id="OII72270.1"/>
    </source>
</evidence>
<dbReference type="AlphaFoldDB" id="A0A1J4MDH8"/>
<sequence length="399" mass="45371">MDFSETKIEKSDSNCYQNKVDNDEKLNHLNQDKLSNNLEVYSLDPQDVHFRRGGSTRCSIKMRTSLVDDLHQLMPRVVTLEKNEQGQIKYNLKVPADELINSTQFEFVREISSGGFGVVNLCKSNNLGNLPNGQEIAVKLFTRGNTGDGNRQLSNERLKSIESELNYVRIFKHPNIVEYYGILNPSTGQIGFAMEYLDGGTVFEVLYSKNNIIPLEIRKMWCVQLVKAIAYLHEGCAPHRFIHRDIKTINLLINKKDLSIRICDFGNVRERTFSYYRLDNNGGSVRYISPESLRVGSFINDKTDIWSIGCCIIEIFGGGIPYSKFSDENTLISMIRKGTSPEIPSFFPSCLKKLCSKCLQSNPNVRPNIQNLLKDIISLDIGVLKKSKLGKLDKYPKVY</sequence>
<evidence type="ECO:0000256" key="5">
    <source>
        <dbReference type="ARBA" id="ARBA00038035"/>
    </source>
</evidence>
<organism evidence="11 12">
    <name type="scientific">Cryptosporidium ubiquitum</name>
    <dbReference type="NCBI Taxonomy" id="857276"/>
    <lineage>
        <taxon>Eukaryota</taxon>
        <taxon>Sar</taxon>
        <taxon>Alveolata</taxon>
        <taxon>Apicomplexa</taxon>
        <taxon>Conoidasida</taxon>
        <taxon>Coccidia</taxon>
        <taxon>Eucoccidiorida</taxon>
        <taxon>Eimeriorina</taxon>
        <taxon>Cryptosporidiidae</taxon>
        <taxon>Cryptosporidium</taxon>
    </lineage>
</organism>
<dbReference type="Pfam" id="PF00069">
    <property type="entry name" value="Pkinase"/>
    <property type="match status" value="1"/>
</dbReference>
<comment type="similarity">
    <text evidence="5">Belongs to the protein kinase superfamily. STE Ser/Thr protein kinase family. MAP kinase kinase subfamily.</text>
</comment>
<reference evidence="11 12" key="1">
    <citation type="submission" date="2016-10" db="EMBL/GenBank/DDBJ databases">
        <title>Reductive evolution of mitochondrial metabolism and differential evolution of invasion-related proteins in Cryptosporidium.</title>
        <authorList>
            <person name="Liu S."/>
            <person name="Roellig D.M."/>
            <person name="Guo Y."/>
            <person name="Li N."/>
            <person name="Frace M.A."/>
            <person name="Tang K."/>
            <person name="Zhang L."/>
            <person name="Feng Y."/>
            <person name="Xiao L."/>
        </authorList>
    </citation>
    <scope>NUCLEOTIDE SEQUENCE [LARGE SCALE GENOMIC DNA]</scope>
    <source>
        <strain evidence="11">39726</strain>
    </source>
</reference>
<proteinExistence type="inferred from homology"/>
<dbReference type="PROSITE" id="PS00108">
    <property type="entry name" value="PROTEIN_KINASE_ST"/>
    <property type="match status" value="1"/>
</dbReference>
<evidence type="ECO:0000256" key="1">
    <source>
        <dbReference type="ARBA" id="ARBA00022679"/>
    </source>
</evidence>
<evidence type="ECO:0000313" key="12">
    <source>
        <dbReference type="Proteomes" id="UP000186176"/>
    </source>
</evidence>
<dbReference type="GO" id="GO:0005524">
    <property type="term" value="F:ATP binding"/>
    <property type="evidence" value="ECO:0007669"/>
    <property type="project" value="UniProtKB-KW"/>
</dbReference>
<keyword evidence="4" id="KW-0067">ATP-binding</keyword>
<accession>A0A1J4MDH8</accession>
<dbReference type="GO" id="GO:0004708">
    <property type="term" value="F:MAP kinase kinase activity"/>
    <property type="evidence" value="ECO:0007669"/>
    <property type="project" value="UniProtKB-EC"/>
</dbReference>
<dbReference type="Gene3D" id="1.10.510.10">
    <property type="entry name" value="Transferase(Phosphotransferase) domain 1"/>
    <property type="match status" value="1"/>
</dbReference>
<evidence type="ECO:0000259" key="10">
    <source>
        <dbReference type="PROSITE" id="PS50011"/>
    </source>
</evidence>
<dbReference type="PROSITE" id="PS50011">
    <property type="entry name" value="PROTEIN_KINASE_DOM"/>
    <property type="match status" value="1"/>
</dbReference>
<keyword evidence="12" id="KW-1185">Reference proteome</keyword>
<dbReference type="GeneID" id="39978394"/>
<feature type="domain" description="Protein kinase" evidence="10">
    <location>
        <begin position="105"/>
        <end position="379"/>
    </location>
</feature>
<dbReference type="RefSeq" id="XP_028873842.1">
    <property type="nucleotide sequence ID" value="XM_029018615.1"/>
</dbReference>
<evidence type="ECO:0000256" key="8">
    <source>
        <dbReference type="ARBA" id="ARBA00049299"/>
    </source>
</evidence>
<dbReference type="PANTHER" id="PTHR48013">
    <property type="entry name" value="DUAL SPECIFICITY MITOGEN-ACTIVATED PROTEIN KINASE KINASE 5-RELATED"/>
    <property type="match status" value="1"/>
</dbReference>
<dbReference type="InterPro" id="IPR011009">
    <property type="entry name" value="Kinase-like_dom_sf"/>
</dbReference>
<evidence type="ECO:0000256" key="2">
    <source>
        <dbReference type="ARBA" id="ARBA00022741"/>
    </source>
</evidence>
<dbReference type="InterPro" id="IPR000719">
    <property type="entry name" value="Prot_kinase_dom"/>
</dbReference>
<dbReference type="EMBL" id="LRBP01000025">
    <property type="protein sequence ID" value="OII72270.1"/>
    <property type="molecule type" value="Genomic_DNA"/>
</dbReference>
<comment type="catalytic activity">
    <reaction evidence="8">
        <text>L-threonyl-[protein] + ATP = O-phospho-L-threonyl-[protein] + ADP + H(+)</text>
        <dbReference type="Rhea" id="RHEA:46608"/>
        <dbReference type="Rhea" id="RHEA-COMP:11060"/>
        <dbReference type="Rhea" id="RHEA-COMP:11605"/>
        <dbReference type="ChEBI" id="CHEBI:15378"/>
        <dbReference type="ChEBI" id="CHEBI:30013"/>
        <dbReference type="ChEBI" id="CHEBI:30616"/>
        <dbReference type="ChEBI" id="CHEBI:61977"/>
        <dbReference type="ChEBI" id="CHEBI:456216"/>
        <dbReference type="EC" id="2.7.12.2"/>
    </reaction>
</comment>
<keyword evidence="2" id="KW-0547">Nucleotide-binding</keyword>
<dbReference type="PANTHER" id="PTHR48013:SF9">
    <property type="entry name" value="DUAL SPECIFICITY MITOGEN-ACTIVATED PROTEIN KINASE KINASE 5"/>
    <property type="match status" value="1"/>
</dbReference>
<dbReference type="OrthoDB" id="10252354at2759"/>